<name>A0A8J7VZF9_9GAMM</name>
<feature type="compositionally biased region" description="Basic and acidic residues" evidence="1">
    <location>
        <begin position="34"/>
        <end position="47"/>
    </location>
</feature>
<proteinExistence type="predicted"/>
<dbReference type="EMBL" id="JAGQFT020000016">
    <property type="protein sequence ID" value="MBS7458897.1"/>
    <property type="molecule type" value="Genomic_DNA"/>
</dbReference>
<feature type="region of interest" description="Disordered" evidence="1">
    <location>
        <begin position="25"/>
        <end position="56"/>
    </location>
</feature>
<dbReference type="RefSeq" id="WP_211928273.1">
    <property type="nucleotide sequence ID" value="NZ_JAGQFT020000016.1"/>
</dbReference>
<evidence type="ECO:0000313" key="2">
    <source>
        <dbReference type="EMBL" id="MBR0564453.1"/>
    </source>
</evidence>
<accession>A0A8J7VZF9</accession>
<reference evidence="3 4" key="1">
    <citation type="journal article" date="2021" name="Microbiol. Resour. Announc.">
        <title>Draft Genome Sequence of Coralloluteibacterium stylophorae LMG 29479T.</title>
        <authorList>
            <person name="Karlyshev A.V."/>
            <person name="Kudryashova E.B."/>
            <person name="Ariskina E.V."/>
            <person name="Conroy A.P."/>
            <person name="Abidueva E.Y."/>
        </authorList>
    </citation>
    <scope>NUCLEOTIDE SEQUENCE [LARGE SCALE GENOMIC DNA]</scope>
    <source>
        <strain evidence="3 4">LMG 29479</strain>
    </source>
</reference>
<dbReference type="EMBL" id="JAGQFT010000352">
    <property type="protein sequence ID" value="MBR0564453.1"/>
    <property type="molecule type" value="Genomic_DNA"/>
</dbReference>
<keyword evidence="4" id="KW-1185">Reference proteome</keyword>
<dbReference type="Proteomes" id="UP000675747">
    <property type="component" value="Unassembled WGS sequence"/>
</dbReference>
<protein>
    <submittedName>
        <fullName evidence="2">Uncharacterized protein</fullName>
    </submittedName>
</protein>
<gene>
    <name evidence="3" type="ORF">KB893_017325</name>
    <name evidence="2" type="ORF">KB893_18425</name>
</gene>
<organism evidence="2">
    <name type="scientific">Coralloluteibacterium stylophorae</name>
    <dbReference type="NCBI Taxonomy" id="1776034"/>
    <lineage>
        <taxon>Bacteria</taxon>
        <taxon>Pseudomonadati</taxon>
        <taxon>Pseudomonadota</taxon>
        <taxon>Gammaproteobacteria</taxon>
        <taxon>Lysobacterales</taxon>
        <taxon>Lysobacteraceae</taxon>
        <taxon>Coralloluteibacterium</taxon>
    </lineage>
</organism>
<evidence type="ECO:0000256" key="1">
    <source>
        <dbReference type="SAM" id="MobiDB-lite"/>
    </source>
</evidence>
<comment type="caution">
    <text evidence="2">The sequence shown here is derived from an EMBL/GenBank/DDBJ whole genome shotgun (WGS) entry which is preliminary data.</text>
</comment>
<dbReference type="AlphaFoldDB" id="A0A8J7VZF9"/>
<reference evidence="2" key="2">
    <citation type="submission" date="2021-04" db="EMBL/GenBank/DDBJ databases">
        <authorList>
            <person name="Karlyshev A.V."/>
        </authorList>
    </citation>
    <scope>NUCLEOTIDE SEQUENCE</scope>
    <source>
        <strain evidence="2">LMG 29479</strain>
    </source>
</reference>
<sequence>MSYTKDKSLDMLFEYYWEWHVDPATKHGPRSRNKREGASWRQIRDAIKNAPPDPTGERDLTLAEASALFSVEPRKFKGHLRDELLQKALLEGVPERWSAEDAAALLGLEGEQIEALKNEPVRQLRQFSLTPGFRSEKEKAQEVRQGRIAVHPNSKPRDRAAAKRRLAILGKVSTGVDRGLESSPAGKGKKQRVPAQDLIEWANHHPVLNDWEKRRKPGERVGDRGHVDGLLESVQVLHDGTIRIHIGGQTADVSLVTKASGATRSQLEAAVRHIVAKGAPKELDQFGTIIKLETQETQQHTIHEALAFDWQNKEARERLKRAYTESLGMLADELQHAETLAANAVVYYEREKQGEGVTTRHAARLDEWIQHARDDERRAREGRALARGLVTSVNLPRAVETTKRRRPRF</sequence>
<evidence type="ECO:0000313" key="4">
    <source>
        <dbReference type="Proteomes" id="UP000675747"/>
    </source>
</evidence>
<evidence type="ECO:0000313" key="3">
    <source>
        <dbReference type="EMBL" id="MBS7458897.1"/>
    </source>
</evidence>